<proteinExistence type="predicted"/>
<reference evidence="10" key="1">
    <citation type="submission" date="2023-07" db="EMBL/GenBank/DDBJ databases">
        <title>draft genome sequence of fig (Ficus carica).</title>
        <authorList>
            <person name="Takahashi T."/>
            <person name="Nishimura K."/>
        </authorList>
    </citation>
    <scope>NUCLEOTIDE SEQUENCE</scope>
</reference>
<evidence type="ECO:0000313" key="10">
    <source>
        <dbReference type="EMBL" id="GMN48942.1"/>
    </source>
</evidence>
<dbReference type="PROSITE" id="PS00028">
    <property type="entry name" value="ZINC_FINGER_C2H2_1"/>
    <property type="match status" value="1"/>
</dbReference>
<comment type="caution">
    <text evidence="10">The sequence shown here is derived from an EMBL/GenBank/DDBJ whole genome shotgun (WGS) entry which is preliminary data.</text>
</comment>
<evidence type="ECO:0000256" key="8">
    <source>
        <dbReference type="PROSITE-ProRule" id="PRU00042"/>
    </source>
</evidence>
<keyword evidence="5" id="KW-0805">Transcription regulation</keyword>
<evidence type="ECO:0000256" key="6">
    <source>
        <dbReference type="ARBA" id="ARBA00023163"/>
    </source>
</evidence>
<keyword evidence="2" id="KW-0479">Metal-binding</keyword>
<dbReference type="PANTHER" id="PTHR45801:SF110">
    <property type="entry name" value="TRANSCRIPTIONAL REGULATOR SUPERMAN"/>
    <property type="match status" value="1"/>
</dbReference>
<comment type="subcellular location">
    <subcellularLocation>
        <location evidence="1">Nucleus</location>
    </subcellularLocation>
</comment>
<evidence type="ECO:0000256" key="3">
    <source>
        <dbReference type="ARBA" id="ARBA00022771"/>
    </source>
</evidence>
<dbReference type="EMBL" id="BTGU01000029">
    <property type="protein sequence ID" value="GMN48942.1"/>
    <property type="molecule type" value="Genomic_DNA"/>
</dbReference>
<dbReference type="SMART" id="SM00355">
    <property type="entry name" value="ZnF_C2H2"/>
    <property type="match status" value="1"/>
</dbReference>
<sequence length="221" mass="24776">MERSNLSAIGKIIKEKWNCTDLIGSDHNGHSCDLPWAVKNYACSFCKRQFKSAQALGGHMNVHRRERARLRLFPPNLSLSESCPNLQNPNPNYNFSSLSSSSATLSAANNKLLPHHYTPHSMLCPPLASLSLPDPLASSTEKDMKAIFDFPPGNTTVPFIGTPQGKAAAFEDGDLKWFSPKDDYFKTLKTEKSNFIRLELEMGLLKDRKEDVDLELRLGYF</sequence>
<dbReference type="PANTHER" id="PTHR45801">
    <property type="entry name" value="OS07G0101800 PROTEIN"/>
    <property type="match status" value="1"/>
</dbReference>
<dbReference type="AlphaFoldDB" id="A0AA88DBD2"/>
<evidence type="ECO:0000259" key="9">
    <source>
        <dbReference type="PROSITE" id="PS50157"/>
    </source>
</evidence>
<dbReference type="Gramene" id="FCD_00000550-RA">
    <property type="protein sequence ID" value="FCD_00000550-RA:cds"/>
    <property type="gene ID" value="FCD_00000550"/>
</dbReference>
<evidence type="ECO:0000256" key="7">
    <source>
        <dbReference type="ARBA" id="ARBA00023242"/>
    </source>
</evidence>
<feature type="domain" description="C2H2-type" evidence="9">
    <location>
        <begin position="41"/>
        <end position="68"/>
    </location>
</feature>
<evidence type="ECO:0000256" key="4">
    <source>
        <dbReference type="ARBA" id="ARBA00022833"/>
    </source>
</evidence>
<accession>A0AA88DBD2</accession>
<organism evidence="10 11">
    <name type="scientific">Ficus carica</name>
    <name type="common">Common fig</name>
    <dbReference type="NCBI Taxonomy" id="3494"/>
    <lineage>
        <taxon>Eukaryota</taxon>
        <taxon>Viridiplantae</taxon>
        <taxon>Streptophyta</taxon>
        <taxon>Embryophyta</taxon>
        <taxon>Tracheophyta</taxon>
        <taxon>Spermatophyta</taxon>
        <taxon>Magnoliopsida</taxon>
        <taxon>eudicotyledons</taxon>
        <taxon>Gunneridae</taxon>
        <taxon>Pentapetalae</taxon>
        <taxon>rosids</taxon>
        <taxon>fabids</taxon>
        <taxon>Rosales</taxon>
        <taxon>Moraceae</taxon>
        <taxon>Ficeae</taxon>
        <taxon>Ficus</taxon>
    </lineage>
</organism>
<dbReference type="SUPFAM" id="SSF57667">
    <property type="entry name" value="beta-beta-alpha zinc fingers"/>
    <property type="match status" value="1"/>
</dbReference>
<name>A0AA88DBD2_FICCA</name>
<keyword evidence="6" id="KW-0804">Transcription</keyword>
<protein>
    <recommendedName>
        <fullName evidence="9">C2H2-type domain-containing protein</fullName>
    </recommendedName>
</protein>
<dbReference type="GO" id="GO:0005634">
    <property type="term" value="C:nucleus"/>
    <property type="evidence" value="ECO:0007669"/>
    <property type="project" value="UniProtKB-SubCell"/>
</dbReference>
<dbReference type="InterPro" id="IPR036236">
    <property type="entry name" value="Znf_C2H2_sf"/>
</dbReference>
<evidence type="ECO:0000256" key="1">
    <source>
        <dbReference type="ARBA" id="ARBA00004123"/>
    </source>
</evidence>
<dbReference type="InterPro" id="IPR052426">
    <property type="entry name" value="Plant_dev_regulator"/>
</dbReference>
<gene>
    <name evidence="10" type="ORF">TIFTF001_018113</name>
</gene>
<keyword evidence="3 8" id="KW-0863">Zinc-finger</keyword>
<keyword evidence="11" id="KW-1185">Reference proteome</keyword>
<dbReference type="InterPro" id="IPR013087">
    <property type="entry name" value="Znf_C2H2_type"/>
</dbReference>
<dbReference type="Proteomes" id="UP001187192">
    <property type="component" value="Unassembled WGS sequence"/>
</dbReference>
<keyword evidence="4" id="KW-0862">Zinc</keyword>
<keyword evidence="7" id="KW-0539">Nucleus</keyword>
<dbReference type="GO" id="GO:0008270">
    <property type="term" value="F:zinc ion binding"/>
    <property type="evidence" value="ECO:0007669"/>
    <property type="project" value="UniProtKB-KW"/>
</dbReference>
<evidence type="ECO:0000256" key="2">
    <source>
        <dbReference type="ARBA" id="ARBA00022723"/>
    </source>
</evidence>
<evidence type="ECO:0000256" key="5">
    <source>
        <dbReference type="ARBA" id="ARBA00023015"/>
    </source>
</evidence>
<dbReference type="PROSITE" id="PS50157">
    <property type="entry name" value="ZINC_FINGER_C2H2_2"/>
    <property type="match status" value="1"/>
</dbReference>
<dbReference type="Gene3D" id="3.30.160.60">
    <property type="entry name" value="Classic Zinc Finger"/>
    <property type="match status" value="1"/>
</dbReference>
<dbReference type="Pfam" id="PF13912">
    <property type="entry name" value="zf-C2H2_6"/>
    <property type="match status" value="1"/>
</dbReference>
<evidence type="ECO:0000313" key="11">
    <source>
        <dbReference type="Proteomes" id="UP001187192"/>
    </source>
</evidence>